<dbReference type="GeneID" id="95975946"/>
<evidence type="ECO:0008006" key="3">
    <source>
        <dbReference type="Google" id="ProtNLM"/>
    </source>
</evidence>
<keyword evidence="2" id="KW-1185">Reference proteome</keyword>
<comment type="caution">
    <text evidence="1">The sequence shown here is derived from an EMBL/GenBank/DDBJ whole genome shotgun (WGS) entry which is preliminary data.</text>
</comment>
<accession>A0ABR3PH18</accession>
<dbReference type="PANTHER" id="PTHR42085">
    <property type="entry name" value="F-BOX DOMAIN-CONTAINING PROTEIN"/>
    <property type="match status" value="1"/>
</dbReference>
<sequence>MTDLEPLPAFLALPPEIRNNIYDLLFVTPSPYSPLIPSHSTRGSRSNSLLTFGRESPLDQAAVFVTTKNLCGLLQTCKSLNAEANFLYLSRTRFSLPGHYASPEYFSRAVRPLSTCQVQHIRHITLTGRINNMRAMNESWNGTPFDNPNLHLETLTIIPRRPQNHESNYAEIADLSQSHTLAYILCETLKGLKSVDRIIVRNDEACFSDAVWKLVYKSLVWKMFRWAGRDVGLKFRQDARGEVWFEILNGTHGKRSDGWRDAHEEVSRLIER</sequence>
<reference evidence="1 2" key="1">
    <citation type="submission" date="2024-07" db="EMBL/GenBank/DDBJ databases">
        <title>Draft sequence of the Neodothiora populina.</title>
        <authorList>
            <person name="Drown D.D."/>
            <person name="Schuette U.S."/>
            <person name="Buechlein A.B."/>
            <person name="Rusch D.R."/>
            <person name="Winton L.W."/>
            <person name="Adams G.A."/>
        </authorList>
    </citation>
    <scope>NUCLEOTIDE SEQUENCE [LARGE SCALE GENOMIC DNA]</scope>
    <source>
        <strain evidence="1 2">CPC 39397</strain>
    </source>
</reference>
<dbReference type="Proteomes" id="UP001562354">
    <property type="component" value="Unassembled WGS sequence"/>
</dbReference>
<organism evidence="1 2">
    <name type="scientific">Neodothiora populina</name>
    <dbReference type="NCBI Taxonomy" id="2781224"/>
    <lineage>
        <taxon>Eukaryota</taxon>
        <taxon>Fungi</taxon>
        <taxon>Dikarya</taxon>
        <taxon>Ascomycota</taxon>
        <taxon>Pezizomycotina</taxon>
        <taxon>Dothideomycetes</taxon>
        <taxon>Dothideomycetidae</taxon>
        <taxon>Dothideales</taxon>
        <taxon>Dothioraceae</taxon>
        <taxon>Neodothiora</taxon>
    </lineage>
</organism>
<name>A0ABR3PH18_9PEZI</name>
<dbReference type="RefSeq" id="XP_069201620.1">
    <property type="nucleotide sequence ID" value="XM_069341537.1"/>
</dbReference>
<protein>
    <recommendedName>
        <fullName evidence="3">F-box domain-containing protein</fullName>
    </recommendedName>
</protein>
<dbReference type="PANTHER" id="PTHR42085:SF1">
    <property type="entry name" value="F-BOX DOMAIN-CONTAINING PROTEIN"/>
    <property type="match status" value="1"/>
</dbReference>
<evidence type="ECO:0000313" key="1">
    <source>
        <dbReference type="EMBL" id="KAL1305347.1"/>
    </source>
</evidence>
<gene>
    <name evidence="1" type="ORF">AAFC00_002244</name>
</gene>
<evidence type="ECO:0000313" key="2">
    <source>
        <dbReference type="Proteomes" id="UP001562354"/>
    </source>
</evidence>
<proteinExistence type="predicted"/>
<dbReference type="InterPro" id="IPR038883">
    <property type="entry name" value="AN11006-like"/>
</dbReference>
<dbReference type="EMBL" id="JBFMKM010000007">
    <property type="protein sequence ID" value="KAL1305347.1"/>
    <property type="molecule type" value="Genomic_DNA"/>
</dbReference>